<reference evidence="8 9" key="1">
    <citation type="submission" date="2023-10" db="EMBL/GenBank/DDBJ databases">
        <title>Screening of Alkalihalobacillus lindianensis BZ-TG-R113 and Its Alleviation of Salt Stress on Rapeseed Growth.</title>
        <authorList>
            <person name="Zhao B."/>
            <person name="Guo T."/>
        </authorList>
    </citation>
    <scope>NUCLEOTIDE SEQUENCE [LARGE SCALE GENOMIC DNA]</scope>
    <source>
        <strain evidence="8 9">BZ-TG-R113</strain>
    </source>
</reference>
<keyword evidence="9" id="KW-1185">Reference proteome</keyword>
<dbReference type="EMBL" id="JAWJBA010000002">
    <property type="protein sequence ID" value="MDV2684238.1"/>
    <property type="molecule type" value="Genomic_DNA"/>
</dbReference>
<comment type="caution">
    <text evidence="8">The sequence shown here is derived from an EMBL/GenBank/DDBJ whole genome shotgun (WGS) entry which is preliminary data.</text>
</comment>
<keyword evidence="2" id="KW-1003">Cell membrane</keyword>
<organism evidence="8 9">
    <name type="scientific">Alkalihalophilus lindianensis</name>
    <dbReference type="NCBI Taxonomy" id="1630542"/>
    <lineage>
        <taxon>Bacteria</taxon>
        <taxon>Bacillati</taxon>
        <taxon>Bacillota</taxon>
        <taxon>Bacilli</taxon>
        <taxon>Bacillales</taxon>
        <taxon>Bacillaceae</taxon>
        <taxon>Alkalihalophilus</taxon>
    </lineage>
</organism>
<comment type="subcellular location">
    <subcellularLocation>
        <location evidence="1">Cell membrane</location>
        <topology evidence="1">Single-pass membrane protein</topology>
    </subcellularLocation>
</comment>
<protein>
    <submittedName>
        <fullName evidence="8">PspC domain-containing protein</fullName>
    </submittedName>
</protein>
<dbReference type="InterPro" id="IPR052027">
    <property type="entry name" value="PspC"/>
</dbReference>
<gene>
    <name evidence="8" type="ORF">RYX56_07640</name>
</gene>
<evidence type="ECO:0000256" key="3">
    <source>
        <dbReference type="ARBA" id="ARBA00022692"/>
    </source>
</evidence>
<feature type="transmembrane region" description="Helical" evidence="6">
    <location>
        <begin position="30"/>
        <end position="58"/>
    </location>
</feature>
<name>A0ABU3X8U5_9BACI</name>
<evidence type="ECO:0000259" key="7">
    <source>
        <dbReference type="Pfam" id="PF04024"/>
    </source>
</evidence>
<evidence type="ECO:0000256" key="2">
    <source>
        <dbReference type="ARBA" id="ARBA00022475"/>
    </source>
</evidence>
<evidence type="ECO:0000256" key="6">
    <source>
        <dbReference type="SAM" id="Phobius"/>
    </source>
</evidence>
<dbReference type="Proteomes" id="UP001287282">
    <property type="component" value="Unassembled WGS sequence"/>
</dbReference>
<dbReference type="Pfam" id="PF04024">
    <property type="entry name" value="PspC"/>
    <property type="match status" value="1"/>
</dbReference>
<evidence type="ECO:0000313" key="8">
    <source>
        <dbReference type="EMBL" id="MDV2684238.1"/>
    </source>
</evidence>
<dbReference type="PANTHER" id="PTHR33885">
    <property type="entry name" value="PHAGE SHOCK PROTEIN C"/>
    <property type="match status" value="1"/>
</dbReference>
<dbReference type="InterPro" id="IPR007168">
    <property type="entry name" value="Phageshock_PspC_N"/>
</dbReference>
<dbReference type="RefSeq" id="WP_317121480.1">
    <property type="nucleotide sequence ID" value="NZ_JAWJBA010000002.1"/>
</dbReference>
<keyword evidence="4 6" id="KW-1133">Transmembrane helix</keyword>
<accession>A0ABU3X8U5</accession>
<keyword evidence="5 6" id="KW-0472">Membrane</keyword>
<evidence type="ECO:0000256" key="1">
    <source>
        <dbReference type="ARBA" id="ARBA00004162"/>
    </source>
</evidence>
<evidence type="ECO:0000313" key="9">
    <source>
        <dbReference type="Proteomes" id="UP001287282"/>
    </source>
</evidence>
<evidence type="ECO:0000256" key="4">
    <source>
        <dbReference type="ARBA" id="ARBA00022989"/>
    </source>
</evidence>
<feature type="domain" description="Phage shock protein PspC N-terminal" evidence="7">
    <location>
        <begin position="2"/>
        <end position="61"/>
    </location>
</feature>
<sequence length="65" mass="7260">MKKLVRTQHDRKLAGICGGIAKYFGVDSTIVRIATVILFFITTGFPVLLAYFIAVFLIPNEEDVQ</sequence>
<keyword evidence="3 6" id="KW-0812">Transmembrane</keyword>
<dbReference type="PANTHER" id="PTHR33885:SF3">
    <property type="entry name" value="PHAGE SHOCK PROTEIN C"/>
    <property type="match status" value="1"/>
</dbReference>
<evidence type="ECO:0000256" key="5">
    <source>
        <dbReference type="ARBA" id="ARBA00023136"/>
    </source>
</evidence>
<proteinExistence type="predicted"/>